<dbReference type="AlphaFoldDB" id="A0A4D6L2S0"/>
<keyword evidence="3" id="KW-1185">Reference proteome</keyword>
<organism evidence="2 3">
    <name type="scientific">Vigna unguiculata</name>
    <name type="common">Cowpea</name>
    <dbReference type="NCBI Taxonomy" id="3917"/>
    <lineage>
        <taxon>Eukaryota</taxon>
        <taxon>Viridiplantae</taxon>
        <taxon>Streptophyta</taxon>
        <taxon>Embryophyta</taxon>
        <taxon>Tracheophyta</taxon>
        <taxon>Spermatophyta</taxon>
        <taxon>Magnoliopsida</taxon>
        <taxon>eudicotyledons</taxon>
        <taxon>Gunneridae</taxon>
        <taxon>Pentapetalae</taxon>
        <taxon>rosids</taxon>
        <taxon>fabids</taxon>
        <taxon>Fabales</taxon>
        <taxon>Fabaceae</taxon>
        <taxon>Papilionoideae</taxon>
        <taxon>50 kb inversion clade</taxon>
        <taxon>NPAAA clade</taxon>
        <taxon>indigoferoid/millettioid clade</taxon>
        <taxon>Phaseoleae</taxon>
        <taxon>Vigna</taxon>
    </lineage>
</organism>
<reference evidence="2 3" key="1">
    <citation type="submission" date="2019-04" db="EMBL/GenBank/DDBJ databases">
        <title>An improved genome assembly and genetic linkage map for asparagus bean, Vigna unguiculata ssp. sesquipedialis.</title>
        <authorList>
            <person name="Xia Q."/>
            <person name="Zhang R."/>
            <person name="Dong Y."/>
        </authorList>
    </citation>
    <scope>NUCLEOTIDE SEQUENCE [LARGE SCALE GENOMIC DNA]</scope>
    <source>
        <tissue evidence="2">Leaf</tissue>
    </source>
</reference>
<feature type="compositionally biased region" description="Basic and acidic residues" evidence="1">
    <location>
        <begin position="1"/>
        <end position="20"/>
    </location>
</feature>
<protein>
    <submittedName>
        <fullName evidence="2">Uncharacterized protein</fullName>
    </submittedName>
</protein>
<accession>A0A4D6L2S0</accession>
<proteinExistence type="predicted"/>
<feature type="region of interest" description="Disordered" evidence="1">
    <location>
        <begin position="1"/>
        <end position="22"/>
    </location>
</feature>
<evidence type="ECO:0000256" key="1">
    <source>
        <dbReference type="SAM" id="MobiDB-lite"/>
    </source>
</evidence>
<evidence type="ECO:0000313" key="3">
    <source>
        <dbReference type="Proteomes" id="UP000501690"/>
    </source>
</evidence>
<evidence type="ECO:0000313" key="2">
    <source>
        <dbReference type="EMBL" id="QCD82766.1"/>
    </source>
</evidence>
<sequence length="87" mass="10763">MEGSERAQDEAQDVHVDKNMNKKRKVMKNGVLNMHCHFYDHSWSAQNNDYNQHWRFPHGPYFSVRRFDMDEVENMDKMTHFREFEYY</sequence>
<gene>
    <name evidence="2" type="ORF">DEO72_LG2g3107</name>
</gene>
<dbReference type="Proteomes" id="UP000501690">
    <property type="component" value="Linkage Group LG2"/>
</dbReference>
<dbReference type="EMBL" id="CP039346">
    <property type="protein sequence ID" value="QCD82766.1"/>
    <property type="molecule type" value="Genomic_DNA"/>
</dbReference>
<name>A0A4D6L2S0_VIGUN</name>